<dbReference type="InterPro" id="IPR007730">
    <property type="entry name" value="SPOR-like_dom"/>
</dbReference>
<protein>
    <submittedName>
        <fullName evidence="3">Cell division protein FtsN</fullName>
    </submittedName>
</protein>
<dbReference type="Proteomes" id="UP000193207">
    <property type="component" value="Unassembled WGS sequence"/>
</dbReference>
<dbReference type="SUPFAM" id="SSF110997">
    <property type="entry name" value="Sporulation related repeat"/>
    <property type="match status" value="1"/>
</dbReference>
<sequence length="484" mass="51604">MAVIVAAFGFEFVEAQSTSALPVPAEFPPASYTGRQYVDSKGCVFVRAGVSGNTTWIPRVTRQRKMICGARPSLAPTQTAQAPATAPAKTRTAASTPAKTAPQPKSMPQPRSQQVRQVAKPASPKIVRAPSVAAPVSAPPVKIVTAPARSVAVKTAKAPARIMRPAPMQGVSVCTGLSPVSKRYMGSDPDVRCGPQAEPHVSYVMGGGGSGAEVHYVRTAPVQAPRASRPSVTPLAGTTLLAQPSQQVVRRAPRAAASNVRVVPRHVYEQQQQSNGISVPEGYKPAWDDDRLNPYRAHQTFEGKAQMEVMWSRTVPRHLIDTATNRDVTYKYPGLRYPYTSFAQQRAAGVAVQTAGVAVRDPIRVRQVAATSRRSASKAQPVRVVRQQVATPLISTRSQAPAASPNAGASHRFVQAGMFSQPGNAQRAAQQLARSGLPARLSRYQRGGKTYTRVLAGPFASQSALQSALNRVRGAGFSDAFLLR</sequence>
<dbReference type="InterPro" id="IPR036680">
    <property type="entry name" value="SPOR-like_sf"/>
</dbReference>
<evidence type="ECO:0000256" key="1">
    <source>
        <dbReference type="SAM" id="MobiDB-lite"/>
    </source>
</evidence>
<dbReference type="Gene3D" id="3.30.70.1070">
    <property type="entry name" value="Sporulation related repeat"/>
    <property type="match status" value="1"/>
</dbReference>
<proteinExistence type="predicted"/>
<dbReference type="GO" id="GO:0051301">
    <property type="term" value="P:cell division"/>
    <property type="evidence" value="ECO:0007669"/>
    <property type="project" value="UniProtKB-KW"/>
</dbReference>
<evidence type="ECO:0000313" key="3">
    <source>
        <dbReference type="EMBL" id="SLN51170.1"/>
    </source>
</evidence>
<accession>A0A1X6ZHF6</accession>
<feature type="domain" description="SPOR" evidence="2">
    <location>
        <begin position="406"/>
        <end position="484"/>
    </location>
</feature>
<dbReference type="EMBL" id="FWFU01000003">
    <property type="protein sequence ID" value="SLN51170.1"/>
    <property type="molecule type" value="Genomic_DNA"/>
</dbReference>
<keyword evidence="4" id="KW-1185">Reference proteome</keyword>
<dbReference type="PROSITE" id="PS51724">
    <property type="entry name" value="SPOR"/>
    <property type="match status" value="1"/>
</dbReference>
<dbReference type="Pfam" id="PF05036">
    <property type="entry name" value="SPOR"/>
    <property type="match status" value="1"/>
</dbReference>
<evidence type="ECO:0000313" key="4">
    <source>
        <dbReference type="Proteomes" id="UP000193207"/>
    </source>
</evidence>
<keyword evidence="3" id="KW-0132">Cell division</keyword>
<reference evidence="3 4" key="1">
    <citation type="submission" date="2017-03" db="EMBL/GenBank/DDBJ databases">
        <authorList>
            <person name="Afonso C.L."/>
            <person name="Miller P.J."/>
            <person name="Scott M.A."/>
            <person name="Spackman E."/>
            <person name="Goraichik I."/>
            <person name="Dimitrov K.M."/>
            <person name="Suarez D.L."/>
            <person name="Swayne D.E."/>
        </authorList>
    </citation>
    <scope>NUCLEOTIDE SEQUENCE [LARGE SCALE GENOMIC DNA]</scope>
    <source>
        <strain evidence="3 4">CECT 8110</strain>
    </source>
</reference>
<dbReference type="AlphaFoldDB" id="A0A1X6ZHF6"/>
<feature type="compositionally biased region" description="Low complexity" evidence="1">
    <location>
        <begin position="75"/>
        <end position="104"/>
    </location>
</feature>
<organism evidence="3 4">
    <name type="scientific">Roseovarius halotolerans</name>
    <dbReference type="NCBI Taxonomy" id="505353"/>
    <lineage>
        <taxon>Bacteria</taxon>
        <taxon>Pseudomonadati</taxon>
        <taxon>Pseudomonadota</taxon>
        <taxon>Alphaproteobacteria</taxon>
        <taxon>Rhodobacterales</taxon>
        <taxon>Roseobacteraceae</taxon>
        <taxon>Roseovarius</taxon>
    </lineage>
</organism>
<name>A0A1X6ZHF6_9RHOB</name>
<gene>
    <name evidence="3" type="ORF">ROH8110_02795</name>
</gene>
<evidence type="ECO:0000259" key="2">
    <source>
        <dbReference type="PROSITE" id="PS51724"/>
    </source>
</evidence>
<dbReference type="GO" id="GO:0042834">
    <property type="term" value="F:peptidoglycan binding"/>
    <property type="evidence" value="ECO:0007669"/>
    <property type="project" value="InterPro"/>
</dbReference>
<feature type="region of interest" description="Disordered" evidence="1">
    <location>
        <begin position="71"/>
        <end position="124"/>
    </location>
</feature>
<keyword evidence="3" id="KW-0131">Cell cycle</keyword>